<organism evidence="3 4">
    <name type="scientific">Trematosphaeria pertusa</name>
    <dbReference type="NCBI Taxonomy" id="390896"/>
    <lineage>
        <taxon>Eukaryota</taxon>
        <taxon>Fungi</taxon>
        <taxon>Dikarya</taxon>
        <taxon>Ascomycota</taxon>
        <taxon>Pezizomycotina</taxon>
        <taxon>Dothideomycetes</taxon>
        <taxon>Pleosporomycetidae</taxon>
        <taxon>Pleosporales</taxon>
        <taxon>Massarineae</taxon>
        <taxon>Trematosphaeriaceae</taxon>
        <taxon>Trematosphaeria</taxon>
    </lineage>
</organism>
<dbReference type="AlphaFoldDB" id="A0A6A6HUP8"/>
<evidence type="ECO:0000256" key="1">
    <source>
        <dbReference type="PROSITE-ProRule" id="PRU00042"/>
    </source>
</evidence>
<keyword evidence="1" id="KW-0862">Zinc</keyword>
<dbReference type="RefSeq" id="XP_033676898.1">
    <property type="nucleotide sequence ID" value="XM_033820287.1"/>
</dbReference>
<evidence type="ECO:0000313" key="3">
    <source>
        <dbReference type="EMBL" id="KAF2241894.1"/>
    </source>
</evidence>
<dbReference type="GO" id="GO:0008270">
    <property type="term" value="F:zinc ion binding"/>
    <property type="evidence" value="ECO:0007669"/>
    <property type="project" value="UniProtKB-KW"/>
</dbReference>
<dbReference type="PROSITE" id="PS00028">
    <property type="entry name" value="ZINC_FINGER_C2H2_1"/>
    <property type="match status" value="1"/>
</dbReference>
<keyword evidence="1" id="KW-0479">Metal-binding</keyword>
<proteinExistence type="predicted"/>
<dbReference type="Gene3D" id="3.30.160.60">
    <property type="entry name" value="Classic Zinc Finger"/>
    <property type="match status" value="1"/>
</dbReference>
<dbReference type="OrthoDB" id="3524154at2759"/>
<dbReference type="SMART" id="SM00355">
    <property type="entry name" value="ZnF_C2H2"/>
    <property type="match status" value="3"/>
</dbReference>
<sequence length="306" mass="34845">MLFPPRCFPRWPRWGWKRIGTVCTTCHANLHARMLPNNAISCPMQTGYHMQSLRAETCSLLPELLTHIQAHLNTLTLFPSFVDQPTHLPLLCPPSSLPPQLQQNDQVKLPPLKHLPQLQLDEVPLPPKQAKIYKCDCCRRQQSFHSKEELRVHQRERPFICGFCPKRFKRENEAKRHENTYHNPSYPWPCAKLATANAAFHPSRDSLSNICGYCGSHFPVSASQDTLSKHVESHSFGSCRRKEVFGPDHFQQHLKKVHGASSGSWTKRLEITCESLQSTRGFRGVGLMRVSASGRNTSTPDTPTRI</sequence>
<keyword evidence="1" id="KW-0863">Zinc-finger</keyword>
<dbReference type="PROSITE" id="PS50157">
    <property type="entry name" value="ZINC_FINGER_C2H2_2"/>
    <property type="match status" value="1"/>
</dbReference>
<evidence type="ECO:0000313" key="4">
    <source>
        <dbReference type="Proteomes" id="UP000800094"/>
    </source>
</evidence>
<dbReference type="Proteomes" id="UP000800094">
    <property type="component" value="Unassembled WGS sequence"/>
</dbReference>
<name>A0A6A6HUP8_9PLEO</name>
<dbReference type="SUPFAM" id="SSF57667">
    <property type="entry name" value="beta-beta-alpha zinc fingers"/>
    <property type="match status" value="1"/>
</dbReference>
<gene>
    <name evidence="3" type="ORF">BU26DRAFT_172152</name>
</gene>
<feature type="domain" description="C2H2-type" evidence="2">
    <location>
        <begin position="159"/>
        <end position="187"/>
    </location>
</feature>
<keyword evidence="4" id="KW-1185">Reference proteome</keyword>
<dbReference type="EMBL" id="ML987210">
    <property type="protein sequence ID" value="KAF2241894.1"/>
    <property type="molecule type" value="Genomic_DNA"/>
</dbReference>
<evidence type="ECO:0000259" key="2">
    <source>
        <dbReference type="PROSITE" id="PS50157"/>
    </source>
</evidence>
<dbReference type="GeneID" id="54573617"/>
<accession>A0A6A6HUP8</accession>
<protein>
    <recommendedName>
        <fullName evidence="2">C2H2-type domain-containing protein</fullName>
    </recommendedName>
</protein>
<dbReference type="InterPro" id="IPR036236">
    <property type="entry name" value="Znf_C2H2_sf"/>
</dbReference>
<reference evidence="3" key="1">
    <citation type="journal article" date="2020" name="Stud. Mycol.">
        <title>101 Dothideomycetes genomes: a test case for predicting lifestyles and emergence of pathogens.</title>
        <authorList>
            <person name="Haridas S."/>
            <person name="Albert R."/>
            <person name="Binder M."/>
            <person name="Bloem J."/>
            <person name="Labutti K."/>
            <person name="Salamov A."/>
            <person name="Andreopoulos B."/>
            <person name="Baker S."/>
            <person name="Barry K."/>
            <person name="Bills G."/>
            <person name="Bluhm B."/>
            <person name="Cannon C."/>
            <person name="Castanera R."/>
            <person name="Culley D."/>
            <person name="Daum C."/>
            <person name="Ezra D."/>
            <person name="Gonzalez J."/>
            <person name="Henrissat B."/>
            <person name="Kuo A."/>
            <person name="Liang C."/>
            <person name="Lipzen A."/>
            <person name="Lutzoni F."/>
            <person name="Magnuson J."/>
            <person name="Mondo S."/>
            <person name="Nolan M."/>
            <person name="Ohm R."/>
            <person name="Pangilinan J."/>
            <person name="Park H.-J."/>
            <person name="Ramirez L."/>
            <person name="Alfaro M."/>
            <person name="Sun H."/>
            <person name="Tritt A."/>
            <person name="Yoshinaga Y."/>
            <person name="Zwiers L.-H."/>
            <person name="Turgeon B."/>
            <person name="Goodwin S."/>
            <person name="Spatafora J."/>
            <person name="Crous P."/>
            <person name="Grigoriev I."/>
        </authorList>
    </citation>
    <scope>NUCLEOTIDE SEQUENCE</scope>
    <source>
        <strain evidence="3">CBS 122368</strain>
    </source>
</reference>
<dbReference type="InterPro" id="IPR013087">
    <property type="entry name" value="Znf_C2H2_type"/>
</dbReference>